<dbReference type="GO" id="GO:0005737">
    <property type="term" value="C:cytoplasm"/>
    <property type="evidence" value="ECO:0007669"/>
    <property type="project" value="TreeGrafter"/>
</dbReference>
<dbReference type="Gene3D" id="3.30.9.10">
    <property type="entry name" value="D-Amino Acid Oxidase, subunit A, domain 2"/>
    <property type="match status" value="1"/>
</dbReference>
<dbReference type="SUPFAM" id="SSF51905">
    <property type="entry name" value="FAD/NAD(P)-binding domain"/>
    <property type="match status" value="1"/>
</dbReference>
<keyword evidence="1" id="KW-0560">Oxidoreductase</keyword>
<gene>
    <name evidence="3" type="ORF">SAMN04488095_1775</name>
</gene>
<evidence type="ECO:0000313" key="3">
    <source>
        <dbReference type="EMBL" id="SFI93567.1"/>
    </source>
</evidence>
<keyword evidence="4" id="KW-1185">Reference proteome</keyword>
<sequence>MGSAIVIGTGVIGAATALALARAGWIVTSVDRNAMAGHGSTSASSGVIRMHYSTREGTALSWEGQHHWADWAGYLGLPDGTALAPFRKVGCLVMKHASNGDLRRNMEHSEALGIPFEVWEPETIRKRLAQPDLRCFWPPRRPDHGAFGMPTGGNIAGGVFWPDAGYVSDPALAAQNLLAAAAARGAQIVRGEVTGILRDTRVRGLHLADGRELRADVVVNVGGPASSRLNRMAGVAAGMAVTTRPQRMETAYLPGPPDFDMARDGIVVSDADIGCYAKPDVGGGVSVGTEGPACDTPDWIEGDTTERDTVGEQAEVQAMRYAQRIPTVPLPRRMAGAVGIYDVTEDWLPIYDRSDLPGFYMACGTSGNQFKNAPVAGRIMAALIAHCEGGGDHDRTPLAFTLPYTGNTIDLGHFSRLRQANPASSFSVLG</sequence>
<dbReference type="EMBL" id="FORA01000002">
    <property type="protein sequence ID" value="SFI93567.1"/>
    <property type="molecule type" value="Genomic_DNA"/>
</dbReference>
<name>A0A1I3M9D8_9RHOB</name>
<dbReference type="STRING" id="390807.SAMN04488095_1775"/>
<feature type="domain" description="FAD dependent oxidoreductase" evidence="2">
    <location>
        <begin position="4"/>
        <end position="383"/>
    </location>
</feature>
<dbReference type="InterPro" id="IPR036188">
    <property type="entry name" value="FAD/NAD-bd_sf"/>
</dbReference>
<dbReference type="GO" id="GO:0016491">
    <property type="term" value="F:oxidoreductase activity"/>
    <property type="evidence" value="ECO:0007669"/>
    <property type="project" value="UniProtKB-KW"/>
</dbReference>
<dbReference type="PANTHER" id="PTHR13847">
    <property type="entry name" value="SARCOSINE DEHYDROGENASE-RELATED"/>
    <property type="match status" value="1"/>
</dbReference>
<dbReference type="RefSeq" id="WP_092779387.1">
    <property type="nucleotide sequence ID" value="NZ_FORA01000002.1"/>
</dbReference>
<evidence type="ECO:0000256" key="1">
    <source>
        <dbReference type="ARBA" id="ARBA00023002"/>
    </source>
</evidence>
<accession>A0A1I3M9D8</accession>
<proteinExistence type="predicted"/>
<organism evidence="3 4">
    <name type="scientific">Jannaschia pohangensis</name>
    <dbReference type="NCBI Taxonomy" id="390807"/>
    <lineage>
        <taxon>Bacteria</taxon>
        <taxon>Pseudomonadati</taxon>
        <taxon>Pseudomonadota</taxon>
        <taxon>Alphaproteobacteria</taxon>
        <taxon>Rhodobacterales</taxon>
        <taxon>Roseobacteraceae</taxon>
        <taxon>Jannaschia</taxon>
    </lineage>
</organism>
<dbReference type="Gene3D" id="3.50.50.60">
    <property type="entry name" value="FAD/NAD(P)-binding domain"/>
    <property type="match status" value="1"/>
</dbReference>
<protein>
    <submittedName>
        <fullName evidence="3">Glycine/D-amino acid oxidase</fullName>
    </submittedName>
</protein>
<reference evidence="3 4" key="1">
    <citation type="submission" date="2016-10" db="EMBL/GenBank/DDBJ databases">
        <authorList>
            <person name="de Groot N.N."/>
        </authorList>
    </citation>
    <scope>NUCLEOTIDE SEQUENCE [LARGE SCALE GENOMIC DNA]</scope>
    <source>
        <strain evidence="3 4">DSM 19073</strain>
    </source>
</reference>
<dbReference type="OrthoDB" id="9774675at2"/>
<evidence type="ECO:0000313" key="4">
    <source>
        <dbReference type="Proteomes" id="UP000199110"/>
    </source>
</evidence>
<dbReference type="InterPro" id="IPR006076">
    <property type="entry name" value="FAD-dep_OxRdtase"/>
</dbReference>
<evidence type="ECO:0000259" key="2">
    <source>
        <dbReference type="Pfam" id="PF01266"/>
    </source>
</evidence>
<dbReference type="Proteomes" id="UP000199110">
    <property type="component" value="Unassembled WGS sequence"/>
</dbReference>
<dbReference type="Pfam" id="PF01266">
    <property type="entry name" value="DAO"/>
    <property type="match status" value="1"/>
</dbReference>
<dbReference type="AlphaFoldDB" id="A0A1I3M9D8"/>